<dbReference type="AlphaFoldDB" id="A0A4S8NQR6"/>
<organism evidence="4 5">
    <name type="scientific">Nocardioides caeni</name>
    <dbReference type="NCBI Taxonomy" id="574700"/>
    <lineage>
        <taxon>Bacteria</taxon>
        <taxon>Bacillati</taxon>
        <taxon>Actinomycetota</taxon>
        <taxon>Actinomycetes</taxon>
        <taxon>Propionibacteriales</taxon>
        <taxon>Nocardioidaceae</taxon>
        <taxon>Nocardioides</taxon>
    </lineage>
</organism>
<dbReference type="EMBL" id="STGW01000002">
    <property type="protein sequence ID" value="THV17824.1"/>
    <property type="molecule type" value="Genomic_DNA"/>
</dbReference>
<keyword evidence="2" id="KW-0812">Transmembrane</keyword>
<dbReference type="OrthoDB" id="4401005at2"/>
<evidence type="ECO:0000256" key="3">
    <source>
        <dbReference type="SAM" id="SignalP"/>
    </source>
</evidence>
<feature type="signal peptide" evidence="3">
    <location>
        <begin position="1"/>
        <end position="23"/>
    </location>
</feature>
<evidence type="ECO:0000256" key="1">
    <source>
        <dbReference type="SAM" id="MobiDB-lite"/>
    </source>
</evidence>
<evidence type="ECO:0000313" key="4">
    <source>
        <dbReference type="EMBL" id="THV17824.1"/>
    </source>
</evidence>
<feature type="chain" id="PRO_5039664965" evidence="3">
    <location>
        <begin position="24"/>
        <end position="299"/>
    </location>
</feature>
<keyword evidence="2" id="KW-0472">Membrane</keyword>
<feature type="region of interest" description="Disordered" evidence="1">
    <location>
        <begin position="154"/>
        <end position="271"/>
    </location>
</feature>
<accession>A0A4S8NQR6</accession>
<proteinExistence type="predicted"/>
<feature type="transmembrane region" description="Helical" evidence="2">
    <location>
        <begin position="272"/>
        <end position="294"/>
    </location>
</feature>
<dbReference type="RefSeq" id="WP_136561759.1">
    <property type="nucleotide sequence ID" value="NZ_BAABLS010000001.1"/>
</dbReference>
<keyword evidence="2" id="KW-1133">Transmembrane helix</keyword>
<keyword evidence="5" id="KW-1185">Reference proteome</keyword>
<feature type="compositionally biased region" description="Gly residues" evidence="1">
    <location>
        <begin position="174"/>
        <end position="199"/>
    </location>
</feature>
<protein>
    <submittedName>
        <fullName evidence="4">Uncharacterized protein</fullName>
    </submittedName>
</protein>
<name>A0A4S8NQR6_9ACTN</name>
<sequence>MTIPRRLGSVAARLIAATGLLVAAHTVVPVSAAADPASSCEGRDGVIVVVDFAELGGGVTKGCSADGGTAAELFKRADFGLTRVTSSPSFVCRVSGKPSDAACADTPPVNAYWSLWTADGTAESWSYAQSGVDGQRVAEGGYVAFAWHQGGGRAAAPAVTPSARVAEAEPTPSTGGGTGGSGTGGGKGGGSNGSGGPGPSAGESASPADPSSATPTGEPGETGSPSARASASERPTATDDAADESASTELPGIDEIPEGAPAAEPDDDEGGFPAWVGIGLAVLVLGAAGAVPIIRRRAG</sequence>
<keyword evidence="3" id="KW-0732">Signal</keyword>
<evidence type="ECO:0000313" key="5">
    <source>
        <dbReference type="Proteomes" id="UP000307087"/>
    </source>
</evidence>
<feature type="compositionally biased region" description="Low complexity" evidence="1">
    <location>
        <begin position="224"/>
        <end position="249"/>
    </location>
</feature>
<dbReference type="Proteomes" id="UP000307087">
    <property type="component" value="Unassembled WGS sequence"/>
</dbReference>
<reference evidence="4 5" key="1">
    <citation type="journal article" date="2009" name="Int. J. Syst. Evol. Microbiol.">
        <title>Nocardioides caeni sp. nov., isolated from wastewater.</title>
        <authorList>
            <person name="Yoon J.H."/>
            <person name="Kang S.J."/>
            <person name="Park S."/>
            <person name="Kim W."/>
            <person name="Oh T.K."/>
        </authorList>
    </citation>
    <scope>NUCLEOTIDE SEQUENCE [LARGE SCALE GENOMIC DNA]</scope>
    <source>
        <strain evidence="4 5">DSM 23134</strain>
    </source>
</reference>
<gene>
    <name evidence="4" type="ORF">E9934_05000</name>
</gene>
<evidence type="ECO:0000256" key="2">
    <source>
        <dbReference type="SAM" id="Phobius"/>
    </source>
</evidence>
<feature type="compositionally biased region" description="Low complexity" evidence="1">
    <location>
        <begin position="200"/>
        <end position="217"/>
    </location>
</feature>
<comment type="caution">
    <text evidence="4">The sequence shown here is derived from an EMBL/GenBank/DDBJ whole genome shotgun (WGS) entry which is preliminary data.</text>
</comment>